<comment type="caution">
    <text evidence="1">The sequence shown here is derived from an EMBL/GenBank/DDBJ whole genome shotgun (WGS) entry which is preliminary data.</text>
</comment>
<keyword evidence="2" id="KW-1185">Reference proteome</keyword>
<accession>A0A7W7YDD9</accession>
<dbReference type="Proteomes" id="UP000590740">
    <property type="component" value="Unassembled WGS sequence"/>
</dbReference>
<dbReference type="EMBL" id="JACHIG010000008">
    <property type="protein sequence ID" value="MBB5034123.1"/>
    <property type="molecule type" value="Genomic_DNA"/>
</dbReference>
<organism evidence="1 2">
    <name type="scientific">Prosthecobacter vanneervenii</name>
    <dbReference type="NCBI Taxonomy" id="48466"/>
    <lineage>
        <taxon>Bacteria</taxon>
        <taxon>Pseudomonadati</taxon>
        <taxon>Verrucomicrobiota</taxon>
        <taxon>Verrucomicrobiia</taxon>
        <taxon>Verrucomicrobiales</taxon>
        <taxon>Verrucomicrobiaceae</taxon>
        <taxon>Prosthecobacter</taxon>
    </lineage>
</organism>
<evidence type="ECO:0000313" key="2">
    <source>
        <dbReference type="Proteomes" id="UP000590740"/>
    </source>
</evidence>
<proteinExistence type="predicted"/>
<dbReference type="AlphaFoldDB" id="A0A7W7YDD9"/>
<gene>
    <name evidence="1" type="ORF">HNQ65_003714</name>
</gene>
<sequence length="174" mass="19742">MNHQQIQMLMSALQTAASVANRKVDVEQGRVRLAALELQLQHREQTLGAVLSHERHVLSLKADLIRDMMRALIDKRIDAVQQGFLETLSIFAEQCRHYMAQQDKYIDAEIKATDPLERANIRSRLSDIDLHLTQIRADCAELYREMTKVLLLIGGNMPPVVQADHKALALPKPT</sequence>
<evidence type="ECO:0000313" key="1">
    <source>
        <dbReference type="EMBL" id="MBB5034123.1"/>
    </source>
</evidence>
<dbReference type="RefSeq" id="WP_184341620.1">
    <property type="nucleotide sequence ID" value="NZ_JACHIG010000008.1"/>
</dbReference>
<protein>
    <submittedName>
        <fullName evidence="1">Putative coiled-coil protein SlyX</fullName>
    </submittedName>
</protein>
<name>A0A7W7YDD9_9BACT</name>
<reference evidence="1 2" key="1">
    <citation type="submission" date="2020-08" db="EMBL/GenBank/DDBJ databases">
        <title>Genomic Encyclopedia of Type Strains, Phase IV (KMG-IV): sequencing the most valuable type-strain genomes for metagenomic binning, comparative biology and taxonomic classification.</title>
        <authorList>
            <person name="Goeker M."/>
        </authorList>
    </citation>
    <scope>NUCLEOTIDE SEQUENCE [LARGE SCALE GENOMIC DNA]</scope>
    <source>
        <strain evidence="1 2">DSM 12252</strain>
    </source>
</reference>